<dbReference type="AlphaFoldDB" id="A0A285EAI8"/>
<protein>
    <submittedName>
        <fullName evidence="1">Uncharacterized protein</fullName>
    </submittedName>
</protein>
<evidence type="ECO:0000313" key="1">
    <source>
        <dbReference type="EMBL" id="SNX96007.1"/>
    </source>
</evidence>
<sequence>MFTATLRCGTVLSYEARTFRPEPGDLVPCRHHGYCIVQLTGGPASGGALSTRARPRAQSELREWIRGRSETTVHALRRHGFTLRMVAAAERDGLVDVDLRMGRVAIRPVVGAEPTVTDREARS</sequence>
<keyword evidence="2" id="KW-1185">Reference proteome</keyword>
<proteinExistence type="predicted"/>
<dbReference type="EMBL" id="OBDO01000003">
    <property type="protein sequence ID" value="SNX96007.1"/>
    <property type="molecule type" value="Genomic_DNA"/>
</dbReference>
<name>A0A285EAI8_9ACTN</name>
<evidence type="ECO:0000313" key="2">
    <source>
        <dbReference type="Proteomes" id="UP000219514"/>
    </source>
</evidence>
<accession>A0A285EAI8</accession>
<dbReference type="Proteomes" id="UP000219514">
    <property type="component" value="Unassembled WGS sequence"/>
</dbReference>
<gene>
    <name evidence="1" type="ORF">SAMN06893097_103176</name>
</gene>
<reference evidence="1 2" key="1">
    <citation type="submission" date="2017-09" db="EMBL/GenBank/DDBJ databases">
        <authorList>
            <person name="Ehlers B."/>
            <person name="Leendertz F.H."/>
        </authorList>
    </citation>
    <scope>NUCLEOTIDE SEQUENCE [LARGE SCALE GENOMIC DNA]</scope>
    <source>
        <strain evidence="1 2">DSM 46844</strain>
    </source>
</reference>
<organism evidence="1 2">
    <name type="scientific">Geodermatophilus sabuli</name>
    <dbReference type="NCBI Taxonomy" id="1564158"/>
    <lineage>
        <taxon>Bacteria</taxon>
        <taxon>Bacillati</taxon>
        <taxon>Actinomycetota</taxon>
        <taxon>Actinomycetes</taxon>
        <taxon>Geodermatophilales</taxon>
        <taxon>Geodermatophilaceae</taxon>
        <taxon>Geodermatophilus</taxon>
    </lineage>
</organism>